<accession>A0AAE0MS44</accession>
<comment type="caution">
    <text evidence="2">The sequence shown here is derived from an EMBL/GenBank/DDBJ whole genome shotgun (WGS) entry which is preliminary data.</text>
</comment>
<keyword evidence="3" id="KW-1185">Reference proteome</keyword>
<dbReference type="RefSeq" id="XP_062682232.1">
    <property type="nucleotide sequence ID" value="XM_062829128.1"/>
</dbReference>
<feature type="compositionally biased region" description="Basic and acidic residues" evidence="1">
    <location>
        <begin position="175"/>
        <end position="184"/>
    </location>
</feature>
<evidence type="ECO:0000256" key="1">
    <source>
        <dbReference type="SAM" id="MobiDB-lite"/>
    </source>
</evidence>
<feature type="region of interest" description="Disordered" evidence="1">
    <location>
        <begin position="1"/>
        <end position="122"/>
    </location>
</feature>
<name>A0AAE0MS44_9PEZI</name>
<feature type="compositionally biased region" description="Polar residues" evidence="1">
    <location>
        <begin position="39"/>
        <end position="52"/>
    </location>
</feature>
<feature type="compositionally biased region" description="Polar residues" evidence="1">
    <location>
        <begin position="1"/>
        <end position="12"/>
    </location>
</feature>
<proteinExistence type="predicted"/>
<feature type="region of interest" description="Disordered" evidence="1">
    <location>
        <begin position="166"/>
        <end position="194"/>
    </location>
</feature>
<dbReference type="GeneID" id="87866282"/>
<dbReference type="AlphaFoldDB" id="A0AAE0MS44"/>
<dbReference type="EMBL" id="JAUEPP010000004">
    <property type="protein sequence ID" value="KAK3345619.1"/>
    <property type="molecule type" value="Genomic_DNA"/>
</dbReference>
<organism evidence="2 3">
    <name type="scientific">Neurospora tetraspora</name>
    <dbReference type="NCBI Taxonomy" id="94610"/>
    <lineage>
        <taxon>Eukaryota</taxon>
        <taxon>Fungi</taxon>
        <taxon>Dikarya</taxon>
        <taxon>Ascomycota</taxon>
        <taxon>Pezizomycotina</taxon>
        <taxon>Sordariomycetes</taxon>
        <taxon>Sordariomycetidae</taxon>
        <taxon>Sordariales</taxon>
        <taxon>Sordariaceae</taxon>
        <taxon>Neurospora</taxon>
    </lineage>
</organism>
<dbReference type="Proteomes" id="UP001278500">
    <property type="component" value="Unassembled WGS sequence"/>
</dbReference>
<evidence type="ECO:0000313" key="3">
    <source>
        <dbReference type="Proteomes" id="UP001278500"/>
    </source>
</evidence>
<protein>
    <submittedName>
        <fullName evidence="2">Uncharacterized protein</fullName>
    </submittedName>
</protein>
<reference evidence="2" key="2">
    <citation type="submission" date="2023-06" db="EMBL/GenBank/DDBJ databases">
        <authorList>
            <consortium name="Lawrence Berkeley National Laboratory"/>
            <person name="Haridas S."/>
            <person name="Hensen N."/>
            <person name="Bonometti L."/>
            <person name="Westerberg I."/>
            <person name="Brannstrom I.O."/>
            <person name="Guillou S."/>
            <person name="Cros-Aarteil S."/>
            <person name="Calhoun S."/>
            <person name="Kuo A."/>
            <person name="Mondo S."/>
            <person name="Pangilinan J."/>
            <person name="Riley R."/>
            <person name="Labutti K."/>
            <person name="Andreopoulos B."/>
            <person name="Lipzen A."/>
            <person name="Chen C."/>
            <person name="Yanf M."/>
            <person name="Daum C."/>
            <person name="Ng V."/>
            <person name="Clum A."/>
            <person name="Steindorff A."/>
            <person name="Ohm R."/>
            <person name="Martin F."/>
            <person name="Silar P."/>
            <person name="Natvig D."/>
            <person name="Lalanne C."/>
            <person name="Gautier V."/>
            <person name="Ament-Velasquez S.L."/>
            <person name="Kruys A."/>
            <person name="Hutchinson M.I."/>
            <person name="Powell A.J."/>
            <person name="Barry K."/>
            <person name="Miller A.N."/>
            <person name="Grigoriev I.V."/>
            <person name="Debuchy R."/>
            <person name="Gladieux P."/>
            <person name="Thoren M.H."/>
            <person name="Johannesson H."/>
        </authorList>
    </citation>
    <scope>NUCLEOTIDE SEQUENCE</scope>
    <source>
        <strain evidence="2">CBS 560.94</strain>
    </source>
</reference>
<reference evidence="2" key="1">
    <citation type="journal article" date="2023" name="Mol. Phylogenet. Evol.">
        <title>Genome-scale phylogeny and comparative genomics of the fungal order Sordariales.</title>
        <authorList>
            <person name="Hensen N."/>
            <person name="Bonometti L."/>
            <person name="Westerberg I."/>
            <person name="Brannstrom I.O."/>
            <person name="Guillou S."/>
            <person name="Cros-Aarteil S."/>
            <person name="Calhoun S."/>
            <person name="Haridas S."/>
            <person name="Kuo A."/>
            <person name="Mondo S."/>
            <person name="Pangilinan J."/>
            <person name="Riley R."/>
            <person name="LaButti K."/>
            <person name="Andreopoulos B."/>
            <person name="Lipzen A."/>
            <person name="Chen C."/>
            <person name="Yan M."/>
            <person name="Daum C."/>
            <person name="Ng V."/>
            <person name="Clum A."/>
            <person name="Steindorff A."/>
            <person name="Ohm R.A."/>
            <person name="Martin F."/>
            <person name="Silar P."/>
            <person name="Natvig D.O."/>
            <person name="Lalanne C."/>
            <person name="Gautier V."/>
            <person name="Ament-Velasquez S.L."/>
            <person name="Kruys A."/>
            <person name="Hutchinson M.I."/>
            <person name="Powell A.J."/>
            <person name="Barry K."/>
            <person name="Miller A.N."/>
            <person name="Grigoriev I.V."/>
            <person name="Debuchy R."/>
            <person name="Gladieux P."/>
            <person name="Hiltunen Thoren M."/>
            <person name="Johannesson H."/>
        </authorList>
    </citation>
    <scope>NUCLEOTIDE SEQUENCE</scope>
    <source>
        <strain evidence="2">CBS 560.94</strain>
    </source>
</reference>
<evidence type="ECO:0000313" key="2">
    <source>
        <dbReference type="EMBL" id="KAK3345619.1"/>
    </source>
</evidence>
<feature type="compositionally biased region" description="Polar residues" evidence="1">
    <location>
        <begin position="185"/>
        <end position="194"/>
    </location>
</feature>
<gene>
    <name evidence="2" type="ORF">B0H65DRAFT_539851</name>
</gene>
<sequence>MPQSADTSPGNTSRHRQMPFEPACDFEREVYQQWLAGPPSSQHTQQLGTLGNQEHDFRNSQDDYPANAAIGRIDSGIDVGDDQSSASQEGPHPQQEVESQQERPSHSECPNPEACELSPDMSSTMRRLSIPHNCVFAAAKKELVDKVVHAVMDSVAPRMMELLEEELQRRATQKNKQEDGESERTTTGGEFSKL</sequence>